<keyword evidence="1" id="KW-1133">Transmembrane helix</keyword>
<organism evidence="2">
    <name type="scientific">Plutella xylostella</name>
    <name type="common">Diamondback moth</name>
    <name type="synonym">Plutella maculipennis</name>
    <dbReference type="NCBI Taxonomy" id="51655"/>
    <lineage>
        <taxon>Eukaryota</taxon>
        <taxon>Metazoa</taxon>
        <taxon>Ecdysozoa</taxon>
        <taxon>Arthropoda</taxon>
        <taxon>Hexapoda</taxon>
        <taxon>Insecta</taxon>
        <taxon>Pterygota</taxon>
        <taxon>Neoptera</taxon>
        <taxon>Endopterygota</taxon>
        <taxon>Lepidoptera</taxon>
        <taxon>Glossata</taxon>
        <taxon>Ditrysia</taxon>
        <taxon>Yponomeutoidea</taxon>
        <taxon>Plutellidae</taxon>
        <taxon>Plutella</taxon>
    </lineage>
</organism>
<sequence length="72" mass="8270">MASKAGVRFEEAEKKRGQILAWTGLTFATVGWMFRSSPTAVTLVAALSAYLMSGDRYQWVYIWRKTVYRDML</sequence>
<feature type="transmembrane region" description="Helical" evidence="1">
    <location>
        <begin position="32"/>
        <end position="52"/>
    </location>
</feature>
<dbReference type="AlphaFoldDB" id="A0A1L8D6C6"/>
<evidence type="ECO:0000256" key="1">
    <source>
        <dbReference type="SAM" id="Phobius"/>
    </source>
</evidence>
<name>A0A1L8D6C6_PLUXY</name>
<dbReference type="EMBL" id="GEYN01000120">
    <property type="protein sequence ID" value="JAV02009.1"/>
    <property type="molecule type" value="mRNA"/>
</dbReference>
<evidence type="ECO:0000313" key="2">
    <source>
        <dbReference type="EMBL" id="JAV02009.1"/>
    </source>
</evidence>
<keyword evidence="1" id="KW-0812">Transmembrane</keyword>
<reference evidence="2" key="1">
    <citation type="submission" date="2016-08" db="EMBL/GenBank/DDBJ databases">
        <title>Transcriptome of the diamond-back moth (Plutella xylostella).</title>
        <authorList>
            <person name="He P."/>
        </authorList>
    </citation>
    <scope>NUCLEOTIDE SEQUENCE</scope>
    <source>
        <strain evidence="2">Lab strain</strain>
        <tissue evidence="2">Multi</tissue>
    </source>
</reference>
<protein>
    <submittedName>
        <fullName evidence="2">Fatty Acid Transport Protein-3</fullName>
    </submittedName>
</protein>
<accession>A0A1L8D6C6</accession>
<proteinExistence type="evidence at transcript level"/>
<keyword evidence="1" id="KW-0472">Membrane</keyword>